<gene>
    <name evidence="3" type="ORF">EJB06_11040</name>
</gene>
<evidence type="ECO:0000313" key="3">
    <source>
        <dbReference type="EMBL" id="RSZ58871.1"/>
    </source>
</evidence>
<dbReference type="EMBL" id="RXLQ01000005">
    <property type="protein sequence ID" value="RSZ58871.1"/>
    <property type="molecule type" value="Genomic_DNA"/>
</dbReference>
<dbReference type="InterPro" id="IPR015168">
    <property type="entry name" value="SsuA/THI5"/>
</dbReference>
<dbReference type="Proteomes" id="UP000278085">
    <property type="component" value="Unassembled WGS sequence"/>
</dbReference>
<feature type="domain" description="SsuA/THI5-like" evidence="2">
    <location>
        <begin position="38"/>
        <end position="254"/>
    </location>
</feature>
<keyword evidence="4" id="KW-1185">Reference proteome</keyword>
<dbReference type="RefSeq" id="WP_126074077.1">
    <property type="nucleotide sequence ID" value="NZ_CP051166.1"/>
</dbReference>
<comment type="caution">
    <text evidence="3">The sequence shown here is derived from an EMBL/GenBank/DDBJ whole genome shotgun (WGS) entry which is preliminary data.</text>
</comment>
<feature type="signal peptide" evidence="1">
    <location>
        <begin position="1"/>
        <end position="25"/>
    </location>
</feature>
<dbReference type="SUPFAM" id="SSF53850">
    <property type="entry name" value="Periplasmic binding protein-like II"/>
    <property type="match status" value="1"/>
</dbReference>
<evidence type="ECO:0000259" key="2">
    <source>
        <dbReference type="Pfam" id="PF09084"/>
    </source>
</evidence>
<dbReference type="Gene3D" id="3.40.190.10">
    <property type="entry name" value="Periplasmic binding protein-like II"/>
    <property type="match status" value="2"/>
</dbReference>
<protein>
    <submittedName>
        <fullName evidence="3">ABC transporter substrate-binding protein</fullName>
    </submittedName>
</protein>
<keyword evidence="1" id="KW-0732">Signal</keyword>
<proteinExistence type="predicted"/>
<name>A0A430HN05_9BURK</name>
<feature type="chain" id="PRO_5019554602" evidence="1">
    <location>
        <begin position="26"/>
        <end position="316"/>
    </location>
</feature>
<dbReference type="AlphaFoldDB" id="A0A430HN05"/>
<organism evidence="3 4">
    <name type="scientific">Massilia atriviolacea</name>
    <dbReference type="NCBI Taxonomy" id="2495579"/>
    <lineage>
        <taxon>Bacteria</taxon>
        <taxon>Pseudomonadati</taxon>
        <taxon>Pseudomonadota</taxon>
        <taxon>Betaproteobacteria</taxon>
        <taxon>Burkholderiales</taxon>
        <taxon>Oxalobacteraceae</taxon>
        <taxon>Telluria group</taxon>
        <taxon>Massilia</taxon>
    </lineage>
</organism>
<dbReference type="OrthoDB" id="9815602at2"/>
<dbReference type="PANTHER" id="PTHR30024">
    <property type="entry name" value="ALIPHATIC SULFONATES-BINDING PROTEIN-RELATED"/>
    <property type="match status" value="1"/>
</dbReference>
<sequence>MPALSCARRRFLLACAGWTAGAATAAGLPTVRWGLFRNYQPVYVGIAQGLFQRAGVNVVLSGNFSSGPALIQAAGIGHIDAGHSAITGLANAAAQGVGVIGVADSQTEFADAPLQQWFVGAHAPIRTVADLRGKRIAVNSLSGSFYYTTLIALQGHGIGKHEVHFVTLPHERQEQALLAGSIDVASLIDPYSVAAAANARVRRLFTGADVLGERQFSLVFFRKKLVEEQAPTITRFLTGYRQAIAFLRDDPAGANAVMAQALGVQNKLIVPHRYTAHARVLVRDAQFWLDTMRAGGELGRAPGLRVGDVATDRFNP</sequence>
<dbReference type="Pfam" id="PF09084">
    <property type="entry name" value="NMT1"/>
    <property type="match status" value="1"/>
</dbReference>
<evidence type="ECO:0000256" key="1">
    <source>
        <dbReference type="SAM" id="SignalP"/>
    </source>
</evidence>
<accession>A0A430HN05</accession>
<evidence type="ECO:0000313" key="4">
    <source>
        <dbReference type="Proteomes" id="UP000278085"/>
    </source>
</evidence>
<reference evidence="3 4" key="1">
    <citation type="submission" date="2018-12" db="EMBL/GenBank/DDBJ databases">
        <authorList>
            <person name="Yang E."/>
        </authorList>
    </citation>
    <scope>NUCLEOTIDE SEQUENCE [LARGE SCALE GENOMIC DNA]</scope>
    <source>
        <strain evidence="3 4">SOD</strain>
    </source>
</reference>